<dbReference type="InterPro" id="IPR011604">
    <property type="entry name" value="PDDEXK-like_dom_sf"/>
</dbReference>
<protein>
    <recommendedName>
        <fullName evidence="1">DUF2779 domain-containing protein</fullName>
    </recommendedName>
</protein>
<organism evidence="2 3">
    <name type="scientific">candidate division WWE3 bacterium GW2011_GWC2_44_9</name>
    <dbReference type="NCBI Taxonomy" id="1619125"/>
    <lineage>
        <taxon>Bacteria</taxon>
        <taxon>Katanobacteria</taxon>
    </lineage>
</organism>
<comment type="caution">
    <text evidence="2">The sequence shown here is derived from an EMBL/GenBank/DDBJ whole genome shotgun (WGS) entry which is preliminary data.</text>
</comment>
<sequence length="497" mass="57677">MPAEHWVLSKTKYLAGLQCPKLLWMYYHAKDKFPPVNAQTQAIFDQGHEVTGLARTLFHGGLEVEGHEDYEAILKKTQELLPMRKPLFEPAFRYKNTFARPDILNPNQDGSWDIYEVKSSTEAKDVYYSDLAFQKYCYQGAGLKIRRCYLVLINNEYVRKGPINPEQLFSIENVSKEVEPYEAIVPQELERMLTSLSLKACPAVKIGPHCLKPYECALVEHCWDFLPGENVFILYGFKKDKEFQLVDKKIYGISDIPADYPLSDNQRIQWQCHKSKRTHRNPSSINDFFKQLEFPLHFLDFETVNPAIPFYDLSRPYQNVPFQFSLHILSEWERAPVHHGYLADGPEDPRPLLLQKLRRLIEPRGTVLSYNMSFELGRLEECVEAFSEYQTWFEKLKPRFRDLIDPFRQFDYYDPKQLGRTSIKAVYPALTGGSYEGLEIADGESASYQYARVTFREGIPEEEKARVRAGLEVYCKLDTRAMIDVLNVLKKAADGQA</sequence>
<gene>
    <name evidence="2" type="ORF">UW82_C0004G0066</name>
</gene>
<reference evidence="2 3" key="1">
    <citation type="journal article" date="2015" name="Nature">
        <title>rRNA introns, odd ribosomes, and small enigmatic genomes across a large radiation of phyla.</title>
        <authorList>
            <person name="Brown C.T."/>
            <person name="Hug L.A."/>
            <person name="Thomas B.C."/>
            <person name="Sharon I."/>
            <person name="Castelle C.J."/>
            <person name="Singh A."/>
            <person name="Wilkins M.J."/>
            <person name="Williams K.H."/>
            <person name="Banfield J.F."/>
        </authorList>
    </citation>
    <scope>NUCLEOTIDE SEQUENCE [LARGE SCALE GENOMIC DNA]</scope>
</reference>
<proteinExistence type="predicted"/>
<dbReference type="Pfam" id="PF11074">
    <property type="entry name" value="DUF2779"/>
    <property type="match status" value="1"/>
</dbReference>
<feature type="domain" description="DUF2779" evidence="1">
    <location>
        <begin position="297"/>
        <end position="422"/>
    </location>
</feature>
<evidence type="ECO:0000313" key="2">
    <source>
        <dbReference type="EMBL" id="KKT85060.1"/>
    </source>
</evidence>
<evidence type="ECO:0000259" key="1">
    <source>
        <dbReference type="Pfam" id="PF11074"/>
    </source>
</evidence>
<dbReference type="Proteomes" id="UP000034504">
    <property type="component" value="Unassembled WGS sequence"/>
</dbReference>
<dbReference type="InterPro" id="IPR021301">
    <property type="entry name" value="DUF2779"/>
</dbReference>
<accession>A0A0G1KNK5</accession>
<dbReference type="EMBL" id="LCJU01000004">
    <property type="protein sequence ID" value="KKT85060.1"/>
    <property type="molecule type" value="Genomic_DNA"/>
</dbReference>
<evidence type="ECO:0000313" key="3">
    <source>
        <dbReference type="Proteomes" id="UP000034504"/>
    </source>
</evidence>
<dbReference type="Gene3D" id="3.90.320.10">
    <property type="match status" value="1"/>
</dbReference>
<dbReference type="AlphaFoldDB" id="A0A0G1KNK5"/>
<name>A0A0G1KNK5_UNCKA</name>